<sequence>MPVQTIPNSIQSHSMPQSPKTPKMVTPSFPRKWNYQGDKFSQKPKTFKLIDTPKIMSPNHIDYWLPSSFEEILQEEDSSDYEFDEKKTSLDDSVKGYNPETHYADPYARYKKLQKFMRNEQKSCRNSQSENQCKRKSECINKNLKNSITMKNKFSGRSQNICSTKDLSLNKAKFLGSRNSRNSVSRHDRTVSYSSSIDSENGIREVSLEGNLESPSHFMVNNTRVIRPQTKKKHEREVIGFIDHKYQFVLPNCDLQPKEESILSLEKLNIFKLLEKESPNEEVSRRIALNIIKEITRAEAKKYRHHPLMYKVVSKILGQDTSYRD</sequence>
<feature type="compositionally biased region" description="Polar residues" evidence="1">
    <location>
        <begin position="1"/>
        <end position="20"/>
    </location>
</feature>
<keyword evidence="3" id="KW-1185">Reference proteome</keyword>
<dbReference type="EMBL" id="CAMPGE010006087">
    <property type="protein sequence ID" value="CAI2364931.1"/>
    <property type="molecule type" value="Genomic_DNA"/>
</dbReference>
<name>A0AAD1UE51_EUPCR</name>
<gene>
    <name evidence="2" type="ORF">ECRASSUSDP1_LOCUS6281</name>
</gene>
<evidence type="ECO:0000313" key="2">
    <source>
        <dbReference type="EMBL" id="CAI2364931.1"/>
    </source>
</evidence>
<evidence type="ECO:0000256" key="1">
    <source>
        <dbReference type="SAM" id="MobiDB-lite"/>
    </source>
</evidence>
<organism evidence="2 3">
    <name type="scientific">Euplotes crassus</name>
    <dbReference type="NCBI Taxonomy" id="5936"/>
    <lineage>
        <taxon>Eukaryota</taxon>
        <taxon>Sar</taxon>
        <taxon>Alveolata</taxon>
        <taxon>Ciliophora</taxon>
        <taxon>Intramacronucleata</taxon>
        <taxon>Spirotrichea</taxon>
        <taxon>Hypotrichia</taxon>
        <taxon>Euplotida</taxon>
        <taxon>Euplotidae</taxon>
        <taxon>Moneuplotes</taxon>
    </lineage>
</organism>
<comment type="caution">
    <text evidence="2">The sequence shown here is derived from an EMBL/GenBank/DDBJ whole genome shotgun (WGS) entry which is preliminary data.</text>
</comment>
<proteinExistence type="predicted"/>
<feature type="region of interest" description="Disordered" evidence="1">
    <location>
        <begin position="1"/>
        <end position="28"/>
    </location>
</feature>
<dbReference type="Proteomes" id="UP001295684">
    <property type="component" value="Unassembled WGS sequence"/>
</dbReference>
<evidence type="ECO:0000313" key="3">
    <source>
        <dbReference type="Proteomes" id="UP001295684"/>
    </source>
</evidence>
<dbReference type="AlphaFoldDB" id="A0AAD1UE51"/>
<reference evidence="2" key="1">
    <citation type="submission" date="2023-07" db="EMBL/GenBank/DDBJ databases">
        <authorList>
            <consortium name="AG Swart"/>
            <person name="Singh M."/>
            <person name="Singh A."/>
            <person name="Seah K."/>
            <person name="Emmerich C."/>
        </authorList>
    </citation>
    <scope>NUCLEOTIDE SEQUENCE</scope>
    <source>
        <strain evidence="2">DP1</strain>
    </source>
</reference>
<protein>
    <submittedName>
        <fullName evidence="2">Uncharacterized protein</fullName>
    </submittedName>
</protein>
<accession>A0AAD1UE51</accession>